<reference evidence="3 4" key="1">
    <citation type="submission" date="2022-04" db="EMBL/GenBank/DDBJ databases">
        <title>Positive selection, recombination, and allopatry shape intraspecific diversity of widespread and dominant cyanobacteria.</title>
        <authorList>
            <person name="Wei J."/>
            <person name="Shu W."/>
            <person name="Hu C."/>
        </authorList>
    </citation>
    <scope>NUCLEOTIDE SEQUENCE [LARGE SCALE GENOMIC DNA]</scope>
    <source>
        <strain evidence="3 4">DQ-A4</strain>
    </source>
</reference>
<evidence type="ECO:0000313" key="4">
    <source>
        <dbReference type="Proteomes" id="UP001482513"/>
    </source>
</evidence>
<feature type="compositionally biased region" description="Polar residues" evidence="2">
    <location>
        <begin position="1"/>
        <end position="20"/>
    </location>
</feature>
<feature type="compositionally biased region" description="Low complexity" evidence="2">
    <location>
        <begin position="413"/>
        <end position="429"/>
    </location>
</feature>
<keyword evidence="1" id="KW-0175">Coiled coil</keyword>
<feature type="region of interest" description="Disordered" evidence="2">
    <location>
        <begin position="368"/>
        <end position="439"/>
    </location>
</feature>
<gene>
    <name evidence="3" type="ORF">NC992_13570</name>
</gene>
<proteinExistence type="predicted"/>
<feature type="region of interest" description="Disordered" evidence="2">
    <location>
        <begin position="317"/>
        <end position="344"/>
    </location>
</feature>
<feature type="compositionally biased region" description="Pro residues" evidence="2">
    <location>
        <begin position="331"/>
        <end position="341"/>
    </location>
</feature>
<dbReference type="RefSeq" id="WP_190700569.1">
    <property type="nucleotide sequence ID" value="NZ_JAMPKX010000005.1"/>
</dbReference>
<keyword evidence="4" id="KW-1185">Reference proteome</keyword>
<sequence>MTDTTASSASPEPQGNPSRYNSEEALDQPFPPAGNEWEAVTFPGQLPLDHAVELAEVYGLSSPTAAESLAEATQPAEPAPEDLVQLIQDLNQCNDALLLRVTELEEALERSQVALQAEIERTQTMPGSLPLGATPGPVQQQIAQLLSELDIANDGLRRTTIHNETLQAELESNQQRVAQLERECTLLQQRFGEKNTALHQAEETCRDLKARLHRQQRYTLQFKAALEKCLNMTPAAGSAGPSSTAVQGQLLSPTALEDVSQPVAMPRSQQIQPWSAGQGSVTDNPSLTHLLRGLRSAGPSSVPAPAAVQPDFLPEPSVAIAPEPLPTISADPPPLANPKPAPTALDPWLETIDQPATTTALEAASLFTEPSPWGEPVAAVPQPTPMPSPSATALPAEPVRTQQPTAPAPGPSQPAASALPSYSYPVSAPKASPSPLVHPLRSQKKITSIAAVELPSFGRAVRRRTV</sequence>
<evidence type="ECO:0000256" key="1">
    <source>
        <dbReference type="SAM" id="Coils"/>
    </source>
</evidence>
<evidence type="ECO:0000256" key="2">
    <source>
        <dbReference type="SAM" id="MobiDB-lite"/>
    </source>
</evidence>
<dbReference type="Proteomes" id="UP001482513">
    <property type="component" value="Unassembled WGS sequence"/>
</dbReference>
<protein>
    <submittedName>
        <fullName evidence="3">Uncharacterized protein</fullName>
    </submittedName>
</protein>
<dbReference type="EMBL" id="JAMPKX010000005">
    <property type="protein sequence ID" value="MEP0947907.1"/>
    <property type="molecule type" value="Genomic_DNA"/>
</dbReference>
<feature type="coiled-coil region" evidence="1">
    <location>
        <begin position="87"/>
        <end position="121"/>
    </location>
</feature>
<evidence type="ECO:0000313" key="3">
    <source>
        <dbReference type="EMBL" id="MEP0947907.1"/>
    </source>
</evidence>
<accession>A0ABV0K5B2</accession>
<feature type="coiled-coil region" evidence="1">
    <location>
        <begin position="163"/>
        <end position="218"/>
    </location>
</feature>
<organism evidence="3 4">
    <name type="scientific">Leptolyngbya subtilissima DQ-A4</name>
    <dbReference type="NCBI Taxonomy" id="2933933"/>
    <lineage>
        <taxon>Bacteria</taxon>
        <taxon>Bacillati</taxon>
        <taxon>Cyanobacteriota</taxon>
        <taxon>Cyanophyceae</taxon>
        <taxon>Leptolyngbyales</taxon>
        <taxon>Leptolyngbyaceae</taxon>
        <taxon>Leptolyngbya group</taxon>
        <taxon>Leptolyngbya</taxon>
    </lineage>
</organism>
<comment type="caution">
    <text evidence="3">The sequence shown here is derived from an EMBL/GenBank/DDBJ whole genome shotgun (WGS) entry which is preliminary data.</text>
</comment>
<name>A0ABV0K5B2_9CYAN</name>
<feature type="region of interest" description="Disordered" evidence="2">
    <location>
        <begin position="1"/>
        <end position="38"/>
    </location>
</feature>